<keyword evidence="6" id="KW-1003">Cell membrane</keyword>
<evidence type="ECO:0000256" key="4">
    <source>
        <dbReference type="ARBA" id="ARBA00022989"/>
    </source>
</evidence>
<dbReference type="AlphaFoldDB" id="A0A0J6CYQ5"/>
<evidence type="ECO:0000313" key="7">
    <source>
        <dbReference type="EMBL" id="KMM37149.1"/>
    </source>
</evidence>
<gene>
    <name evidence="7" type="ORF">AB986_14835</name>
</gene>
<feature type="transmembrane region" description="Helical" evidence="6">
    <location>
        <begin position="251"/>
        <end position="268"/>
    </location>
</feature>
<dbReference type="PANTHER" id="PTHR43701">
    <property type="entry name" value="MEMBRANE TRANSPORTER PROTEIN MJ0441-RELATED"/>
    <property type="match status" value="1"/>
</dbReference>
<evidence type="ECO:0000256" key="6">
    <source>
        <dbReference type="RuleBase" id="RU363041"/>
    </source>
</evidence>
<keyword evidence="3 6" id="KW-0812">Transmembrane</keyword>
<feature type="transmembrane region" description="Helical" evidence="6">
    <location>
        <begin position="82"/>
        <end position="102"/>
    </location>
</feature>
<keyword evidence="8" id="KW-1185">Reference proteome</keyword>
<dbReference type="PATRIC" id="fig|157733.3.peg.1037"/>
<feature type="transmembrane region" description="Helical" evidence="6">
    <location>
        <begin position="7"/>
        <end position="36"/>
    </location>
</feature>
<dbReference type="InterPro" id="IPR051598">
    <property type="entry name" value="TSUP/Inactive_protease-like"/>
</dbReference>
<feature type="transmembrane region" description="Helical" evidence="6">
    <location>
        <begin position="108"/>
        <end position="128"/>
    </location>
</feature>
<dbReference type="EMBL" id="LELK01000004">
    <property type="protein sequence ID" value="KMM37149.1"/>
    <property type="molecule type" value="Genomic_DNA"/>
</dbReference>
<feature type="transmembrane region" description="Helical" evidence="6">
    <location>
        <begin position="149"/>
        <end position="174"/>
    </location>
</feature>
<feature type="transmembrane region" description="Helical" evidence="6">
    <location>
        <begin position="48"/>
        <end position="70"/>
    </location>
</feature>
<comment type="subcellular location">
    <subcellularLocation>
        <location evidence="6">Cell membrane</location>
        <topology evidence="6">Multi-pass membrane protein</topology>
    </subcellularLocation>
    <subcellularLocation>
        <location evidence="1">Membrane</location>
        <topology evidence="1">Multi-pass membrane protein</topology>
    </subcellularLocation>
</comment>
<evidence type="ECO:0000313" key="8">
    <source>
        <dbReference type="Proteomes" id="UP000035996"/>
    </source>
</evidence>
<feature type="transmembrane region" description="Helical" evidence="6">
    <location>
        <begin position="216"/>
        <end position="236"/>
    </location>
</feature>
<dbReference type="GO" id="GO:0005886">
    <property type="term" value="C:plasma membrane"/>
    <property type="evidence" value="ECO:0007669"/>
    <property type="project" value="UniProtKB-SubCell"/>
</dbReference>
<feature type="transmembrane region" description="Helical" evidence="6">
    <location>
        <begin position="180"/>
        <end position="204"/>
    </location>
</feature>
<dbReference type="STRING" id="157733.AB986_14835"/>
<dbReference type="Proteomes" id="UP000035996">
    <property type="component" value="Unassembled WGS sequence"/>
</dbReference>
<sequence length="273" mass="29022">MITWILLVLIGLAAGTIGSLVGLGGGIIIVPVLLIIDQYTNWLPPLSPQLIVGSSIVVLVAIGLSSTLAYMKKKSVDYKSGALFFLGSGPGAVLGAWLNKFIEVDYFSIYFGLFMVLVSILLMIRNRLRPMKLNGQFTRSFTNSDGKKVTYQFSAPAAVAVSFVVGVISGLFGIGGGSLMVPAMILLFGFPMSVAVATSMFMIFLSSITGTLTHLVLGNVGGFLLIGLVPGAWVGAKLGAFINQKLSDQTVVVILRWMLIIVGIRLIWQGTMG</sequence>
<name>A0A0J6CYQ5_9BACL</name>
<dbReference type="Pfam" id="PF01925">
    <property type="entry name" value="TauE"/>
    <property type="match status" value="1"/>
</dbReference>
<organism evidence="7 8">
    <name type="scientific">Guptibacillus hwajinpoensis</name>
    <dbReference type="NCBI Taxonomy" id="208199"/>
    <lineage>
        <taxon>Bacteria</taxon>
        <taxon>Bacillati</taxon>
        <taxon>Bacillota</taxon>
        <taxon>Bacilli</taxon>
        <taxon>Bacillales</taxon>
        <taxon>Guptibacillaceae</taxon>
        <taxon>Guptibacillus</taxon>
    </lineage>
</organism>
<dbReference type="PANTHER" id="PTHR43701:SF2">
    <property type="entry name" value="MEMBRANE TRANSPORTER PROTEIN YJNA-RELATED"/>
    <property type="match status" value="1"/>
</dbReference>
<accession>A0A0J6CYQ5</accession>
<protein>
    <recommendedName>
        <fullName evidence="6">Probable membrane transporter protein</fullName>
    </recommendedName>
</protein>
<keyword evidence="4 6" id="KW-1133">Transmembrane helix</keyword>
<evidence type="ECO:0000256" key="3">
    <source>
        <dbReference type="ARBA" id="ARBA00022692"/>
    </source>
</evidence>
<evidence type="ECO:0000256" key="2">
    <source>
        <dbReference type="ARBA" id="ARBA00009142"/>
    </source>
</evidence>
<evidence type="ECO:0000256" key="5">
    <source>
        <dbReference type="ARBA" id="ARBA00023136"/>
    </source>
</evidence>
<keyword evidence="5 6" id="KW-0472">Membrane</keyword>
<proteinExistence type="inferred from homology"/>
<comment type="similarity">
    <text evidence="2 6">Belongs to the 4-toluene sulfonate uptake permease (TSUP) (TC 2.A.102) family.</text>
</comment>
<dbReference type="InterPro" id="IPR002781">
    <property type="entry name" value="TM_pro_TauE-like"/>
</dbReference>
<reference evidence="7" key="1">
    <citation type="submission" date="2015-06" db="EMBL/GenBank/DDBJ databases">
        <authorList>
            <person name="Liu B."/>
            <person name="Wang J."/>
            <person name="Zhu Y."/>
            <person name="Liu G."/>
            <person name="Chen Q."/>
            <person name="Zheng C."/>
            <person name="Che J."/>
            <person name="Ge C."/>
            <person name="Shi H."/>
            <person name="Pan Z."/>
            <person name="Liu X."/>
        </authorList>
    </citation>
    <scope>NUCLEOTIDE SEQUENCE [LARGE SCALE GENOMIC DNA]</scope>
    <source>
        <strain evidence="7">DSM 16346</strain>
    </source>
</reference>
<evidence type="ECO:0000256" key="1">
    <source>
        <dbReference type="ARBA" id="ARBA00004141"/>
    </source>
</evidence>
<comment type="caution">
    <text evidence="7">The sequence shown here is derived from an EMBL/GenBank/DDBJ whole genome shotgun (WGS) entry which is preliminary data.</text>
</comment>
<dbReference type="OrthoDB" id="9780109at2"/>